<evidence type="ECO:0008006" key="3">
    <source>
        <dbReference type="Google" id="ProtNLM"/>
    </source>
</evidence>
<accession>A0ABY1QMC2</accession>
<protein>
    <recommendedName>
        <fullName evidence="3">Chromosomal replication initiator DnaA C-terminal domain-containing protein</fullName>
    </recommendedName>
</protein>
<gene>
    <name evidence="1" type="ORF">SAMN06265222_11898</name>
</gene>
<proteinExistence type="predicted"/>
<dbReference type="SUPFAM" id="SSF48295">
    <property type="entry name" value="TrpR-like"/>
    <property type="match status" value="1"/>
</dbReference>
<dbReference type="RefSeq" id="WP_283435001.1">
    <property type="nucleotide sequence ID" value="NZ_FXUG01000018.1"/>
</dbReference>
<dbReference type="InterPro" id="IPR010921">
    <property type="entry name" value="Trp_repressor/repl_initiator"/>
</dbReference>
<dbReference type="EMBL" id="FXUG01000018">
    <property type="protein sequence ID" value="SMP74970.1"/>
    <property type="molecule type" value="Genomic_DNA"/>
</dbReference>
<reference evidence="1 2" key="1">
    <citation type="submission" date="2017-05" db="EMBL/GenBank/DDBJ databases">
        <authorList>
            <person name="Varghese N."/>
            <person name="Submissions S."/>
        </authorList>
    </citation>
    <scope>NUCLEOTIDE SEQUENCE [LARGE SCALE GENOMIC DNA]</scope>
    <source>
        <strain evidence="1 2">DSM 25457</strain>
    </source>
</reference>
<evidence type="ECO:0000313" key="1">
    <source>
        <dbReference type="EMBL" id="SMP74970.1"/>
    </source>
</evidence>
<dbReference type="Gene3D" id="1.10.1750.10">
    <property type="match status" value="1"/>
</dbReference>
<name>A0ABY1QMC2_9BACT</name>
<dbReference type="Proteomes" id="UP001158067">
    <property type="component" value="Unassembled WGS sequence"/>
</dbReference>
<organism evidence="1 2">
    <name type="scientific">Neorhodopirellula lusitana</name>
    <dbReference type="NCBI Taxonomy" id="445327"/>
    <lineage>
        <taxon>Bacteria</taxon>
        <taxon>Pseudomonadati</taxon>
        <taxon>Planctomycetota</taxon>
        <taxon>Planctomycetia</taxon>
        <taxon>Pirellulales</taxon>
        <taxon>Pirellulaceae</taxon>
        <taxon>Neorhodopirellula</taxon>
    </lineage>
</organism>
<keyword evidence="2" id="KW-1185">Reference proteome</keyword>
<comment type="caution">
    <text evidence="1">The sequence shown here is derived from an EMBL/GenBank/DDBJ whole genome shotgun (WGS) entry which is preliminary data.</text>
</comment>
<evidence type="ECO:0000313" key="2">
    <source>
        <dbReference type="Proteomes" id="UP001158067"/>
    </source>
</evidence>
<sequence>MTADQIIDETASYFDVCPTEYVGFRSLAAGREIAAMLCQRWTGKTIASLSTRFGLAHPDSSSNLIRRAKRRVEKSKEYRQAIDNIEQNLDLNTENLA</sequence>